<reference evidence="7 8" key="1">
    <citation type="journal article" date="2009" name="Environ. Microbiol.">
        <title>Genome sequence of Desulfobacterium autotrophicum HRM2, a marine sulfate reducer oxidizing organic carbon completely to carbon dioxide.</title>
        <authorList>
            <person name="Strittmatter A.W."/>
            <person name="Liesegang H."/>
            <person name="Rabus R."/>
            <person name="Decker I."/>
            <person name="Amann J."/>
            <person name="Andres S."/>
            <person name="Henne A."/>
            <person name="Fricke W.F."/>
            <person name="Martinez-Arias R."/>
            <person name="Bartels D."/>
            <person name="Goesmann A."/>
            <person name="Krause L."/>
            <person name="Puehler A."/>
            <person name="Klenk H.P."/>
            <person name="Richter M."/>
            <person name="Schuler M."/>
            <person name="Gloeckner F.O."/>
            <person name="Meyerdierks A."/>
            <person name="Gottschalk G."/>
            <person name="Amann R."/>
        </authorList>
    </citation>
    <scope>NUCLEOTIDE SEQUENCE [LARGE SCALE GENOMIC DNA]</scope>
    <source>
        <strain evidence="8">ATCC 43914 / DSM 3382 / HRM2</strain>
    </source>
</reference>
<name>C0QI68_DESAH</name>
<proteinExistence type="predicted"/>
<dbReference type="GO" id="GO:0030416">
    <property type="term" value="P:methylamine metabolic process"/>
    <property type="evidence" value="ECO:0007669"/>
    <property type="project" value="InterPro"/>
</dbReference>
<dbReference type="UniPathway" id="UPA00895"/>
<feature type="transmembrane region" description="Helical" evidence="5">
    <location>
        <begin position="77"/>
        <end position="97"/>
    </location>
</feature>
<evidence type="ECO:0000313" key="8">
    <source>
        <dbReference type="Proteomes" id="UP000000442"/>
    </source>
</evidence>
<dbReference type="EMBL" id="CP001087">
    <property type="protein sequence ID" value="ACN15804.1"/>
    <property type="molecule type" value="Genomic_DNA"/>
</dbReference>
<evidence type="ECO:0000256" key="5">
    <source>
        <dbReference type="SAM" id="Phobius"/>
    </source>
</evidence>
<keyword evidence="3 5" id="KW-1133">Transmembrane helix</keyword>
<comment type="subcellular location">
    <subcellularLocation>
        <location evidence="1">Membrane</location>
        <topology evidence="1">Multi-pass membrane protein</topology>
    </subcellularLocation>
</comment>
<keyword evidence="4 5" id="KW-0472">Membrane</keyword>
<feature type="transmembrane region" description="Helical" evidence="5">
    <location>
        <begin position="117"/>
        <end position="137"/>
    </location>
</feature>
<feature type="domain" description="Methylamine utilisation protein MauE" evidence="6">
    <location>
        <begin position="7"/>
        <end position="137"/>
    </location>
</feature>
<evidence type="ECO:0000256" key="1">
    <source>
        <dbReference type="ARBA" id="ARBA00004141"/>
    </source>
</evidence>
<dbReference type="OrthoDB" id="9809646at2"/>
<dbReference type="eggNOG" id="COG2259">
    <property type="taxonomic scope" value="Bacteria"/>
</dbReference>
<dbReference type="InterPro" id="IPR009908">
    <property type="entry name" value="Methylamine_util_MauE"/>
</dbReference>
<dbReference type="RefSeq" id="WP_015904567.1">
    <property type="nucleotide sequence ID" value="NC_012108.1"/>
</dbReference>
<evidence type="ECO:0000256" key="3">
    <source>
        <dbReference type="ARBA" id="ARBA00022989"/>
    </source>
</evidence>
<dbReference type="Pfam" id="PF07291">
    <property type="entry name" value="MauE"/>
    <property type="match status" value="1"/>
</dbReference>
<protein>
    <submittedName>
        <fullName evidence="7">MauE</fullName>
    </submittedName>
</protein>
<gene>
    <name evidence="7" type="primary">mauE</name>
    <name evidence="7" type="ordered locus">HRM2_27120</name>
</gene>
<dbReference type="AlphaFoldDB" id="C0QI68"/>
<accession>C0QI68</accession>
<sequence>MKHDKKQMLTLGLRLLLGITFVIAAINKIGDPGRFATIIYGYYLFPGWIINLAAIVLPFVELFSGMALVVGVFPRSAVIIINTLLFVFILAIATNLLRGHQFDCGCFSLAETTSFSAASWLLVRDMGLFVCGIYLLLQLPLKKTGFAG</sequence>
<evidence type="ECO:0000256" key="2">
    <source>
        <dbReference type="ARBA" id="ARBA00022692"/>
    </source>
</evidence>
<evidence type="ECO:0000259" key="6">
    <source>
        <dbReference type="Pfam" id="PF07291"/>
    </source>
</evidence>
<organism evidence="7 8">
    <name type="scientific">Desulforapulum autotrophicum (strain ATCC 43914 / DSM 3382 / VKM B-1955 / HRM2)</name>
    <name type="common">Desulfobacterium autotrophicum</name>
    <dbReference type="NCBI Taxonomy" id="177437"/>
    <lineage>
        <taxon>Bacteria</taxon>
        <taxon>Pseudomonadati</taxon>
        <taxon>Thermodesulfobacteriota</taxon>
        <taxon>Desulfobacteria</taxon>
        <taxon>Desulfobacterales</taxon>
        <taxon>Desulfobacteraceae</taxon>
        <taxon>Desulforapulum</taxon>
    </lineage>
</organism>
<dbReference type="Proteomes" id="UP000000442">
    <property type="component" value="Chromosome"/>
</dbReference>
<evidence type="ECO:0000256" key="4">
    <source>
        <dbReference type="ARBA" id="ARBA00023136"/>
    </source>
</evidence>
<dbReference type="HOGENOM" id="CLU_101331_3_1_7"/>
<keyword evidence="8" id="KW-1185">Reference proteome</keyword>
<dbReference type="KEGG" id="dat:HRM2_27120"/>
<evidence type="ECO:0000313" key="7">
    <source>
        <dbReference type="EMBL" id="ACN15804.1"/>
    </source>
</evidence>
<feature type="transmembrane region" description="Helical" evidence="5">
    <location>
        <begin position="48"/>
        <end position="70"/>
    </location>
</feature>
<keyword evidence="2 5" id="KW-0812">Transmembrane</keyword>
<dbReference type="GO" id="GO:0016020">
    <property type="term" value="C:membrane"/>
    <property type="evidence" value="ECO:0007669"/>
    <property type="project" value="UniProtKB-SubCell"/>
</dbReference>
<dbReference type="STRING" id="177437.HRM2_27120"/>